<dbReference type="PANTHER" id="PTHR33885">
    <property type="entry name" value="PHAGE SHOCK PROTEIN C"/>
    <property type="match status" value="1"/>
</dbReference>
<evidence type="ECO:0000256" key="3">
    <source>
        <dbReference type="ARBA" id="ARBA00022692"/>
    </source>
</evidence>
<dbReference type="PANTHER" id="PTHR33885:SF3">
    <property type="entry name" value="PHAGE SHOCK PROTEIN C"/>
    <property type="match status" value="1"/>
</dbReference>
<evidence type="ECO:0000256" key="6">
    <source>
        <dbReference type="SAM" id="MobiDB-lite"/>
    </source>
</evidence>
<protein>
    <recommendedName>
        <fullName evidence="8">Phage shock protein PspC N-terminal domain-containing protein</fullName>
    </recommendedName>
</protein>
<reference evidence="10" key="4">
    <citation type="submission" date="2020-09" db="EMBL/GenBank/DDBJ databases">
        <authorList>
            <person name="Sun Q."/>
            <person name="Zhou Y."/>
        </authorList>
    </citation>
    <scope>NUCLEOTIDE SEQUENCE</scope>
    <source>
        <strain evidence="10">CGMCC 4.7206</strain>
    </source>
</reference>
<dbReference type="AlphaFoldDB" id="A0A917N7Q6"/>
<comment type="subcellular location">
    <subcellularLocation>
        <location evidence="1">Cell membrane</location>
        <topology evidence="1">Single-pass membrane protein</topology>
    </subcellularLocation>
</comment>
<evidence type="ECO:0000259" key="8">
    <source>
        <dbReference type="Pfam" id="PF04024"/>
    </source>
</evidence>
<evidence type="ECO:0000256" key="5">
    <source>
        <dbReference type="ARBA" id="ARBA00023136"/>
    </source>
</evidence>
<keyword evidence="12" id="KW-1185">Reference proteome</keyword>
<comment type="caution">
    <text evidence="10">The sequence shown here is derived from an EMBL/GenBank/DDBJ whole genome shotgun (WGS) entry which is preliminary data.</text>
</comment>
<dbReference type="InterPro" id="IPR052027">
    <property type="entry name" value="PspC"/>
</dbReference>
<keyword evidence="5 7" id="KW-0472">Membrane</keyword>
<name>A0A917N7Q6_9PSEU</name>
<feature type="transmembrane region" description="Helical" evidence="7">
    <location>
        <begin position="56"/>
        <end position="80"/>
    </location>
</feature>
<evidence type="ECO:0000313" key="12">
    <source>
        <dbReference type="Proteomes" id="UP001500220"/>
    </source>
</evidence>
<keyword evidence="3 7" id="KW-0812">Transmembrane</keyword>
<keyword evidence="2" id="KW-1003">Cell membrane</keyword>
<dbReference type="EMBL" id="BMMT01000001">
    <property type="protein sequence ID" value="GGI68179.1"/>
    <property type="molecule type" value="Genomic_DNA"/>
</dbReference>
<accession>A0A917N7Q6</accession>
<dbReference type="Pfam" id="PF04024">
    <property type="entry name" value="PspC"/>
    <property type="match status" value="1"/>
</dbReference>
<dbReference type="GO" id="GO:0005886">
    <property type="term" value="C:plasma membrane"/>
    <property type="evidence" value="ECO:0007669"/>
    <property type="project" value="UniProtKB-SubCell"/>
</dbReference>
<keyword evidence="4 7" id="KW-1133">Transmembrane helix</keyword>
<feature type="domain" description="Phage shock protein PspC N-terminal" evidence="8">
    <location>
        <begin position="25"/>
        <end position="83"/>
    </location>
</feature>
<dbReference type="EMBL" id="BAAAHC010000005">
    <property type="protein sequence ID" value="GAA0511243.1"/>
    <property type="molecule type" value="Genomic_DNA"/>
</dbReference>
<dbReference type="Proteomes" id="UP000597989">
    <property type="component" value="Unassembled WGS sequence"/>
</dbReference>
<evidence type="ECO:0000313" key="11">
    <source>
        <dbReference type="Proteomes" id="UP000597989"/>
    </source>
</evidence>
<evidence type="ECO:0000256" key="4">
    <source>
        <dbReference type="ARBA" id="ARBA00022989"/>
    </source>
</evidence>
<sequence length="83" mass="8934">MRPEVPDAARTQAGGMSENTTTRVRTLRRSRDDAMIAGICSGAARMVGVDPVIVRVLMLTATLLGFGTGILLYLACWLIVPEE</sequence>
<dbReference type="InterPro" id="IPR007168">
    <property type="entry name" value="Phageshock_PspC_N"/>
</dbReference>
<gene>
    <name evidence="9" type="ORF">GCM10009545_11580</name>
    <name evidence="10" type="ORF">GCM10011581_01360</name>
</gene>
<evidence type="ECO:0000313" key="9">
    <source>
        <dbReference type="EMBL" id="GAA0511243.1"/>
    </source>
</evidence>
<feature type="region of interest" description="Disordered" evidence="6">
    <location>
        <begin position="1"/>
        <end position="24"/>
    </location>
</feature>
<proteinExistence type="predicted"/>
<evidence type="ECO:0000256" key="1">
    <source>
        <dbReference type="ARBA" id="ARBA00004162"/>
    </source>
</evidence>
<organism evidence="10 11">
    <name type="scientific">Saccharopolyspora thermophila</name>
    <dbReference type="NCBI Taxonomy" id="89367"/>
    <lineage>
        <taxon>Bacteria</taxon>
        <taxon>Bacillati</taxon>
        <taxon>Actinomycetota</taxon>
        <taxon>Actinomycetes</taxon>
        <taxon>Pseudonocardiales</taxon>
        <taxon>Pseudonocardiaceae</taxon>
        <taxon>Saccharopolyspora</taxon>
    </lineage>
</organism>
<evidence type="ECO:0000313" key="10">
    <source>
        <dbReference type="EMBL" id="GGI68179.1"/>
    </source>
</evidence>
<reference evidence="9" key="5">
    <citation type="submission" date="2023-12" db="EMBL/GenBank/DDBJ databases">
        <authorList>
            <person name="Sun Q."/>
            <person name="Inoue M."/>
        </authorList>
    </citation>
    <scope>NUCLEOTIDE SEQUENCE</scope>
    <source>
        <strain evidence="9">JCM 10664</strain>
    </source>
</reference>
<reference evidence="10 11" key="2">
    <citation type="journal article" date="2014" name="Int. J. Syst. Evol. Microbiol.">
        <title>Complete genome sequence of Corynebacterium casei LMG S-19264T (=DSM 44701T), isolated from a smear-ripened cheese.</title>
        <authorList>
            <consortium name="US DOE Joint Genome Institute (JGI-PGF)"/>
            <person name="Walter F."/>
            <person name="Albersmeier A."/>
            <person name="Kalinowski J."/>
            <person name="Ruckert C."/>
        </authorList>
    </citation>
    <scope>NUCLEOTIDE SEQUENCE [LARGE SCALE GENOMIC DNA]</scope>
    <source>
        <strain evidence="10 11">CGMCC 4.7206</strain>
    </source>
</reference>
<evidence type="ECO:0000256" key="2">
    <source>
        <dbReference type="ARBA" id="ARBA00022475"/>
    </source>
</evidence>
<reference evidence="9" key="1">
    <citation type="journal article" date="2014" name="Int. J. Syst. Evol. Microbiol.">
        <title>Complete genome of a new Firmicutes species belonging to the dominant human colonic microbiota ('Ruminococcus bicirculans') reveals two chromosomes and a selective capacity to utilize plant glucans.</title>
        <authorList>
            <consortium name="NISC Comparative Sequencing Program"/>
            <person name="Wegmann U."/>
            <person name="Louis P."/>
            <person name="Goesmann A."/>
            <person name="Henrissat B."/>
            <person name="Duncan S.H."/>
            <person name="Flint H.J."/>
        </authorList>
    </citation>
    <scope>NUCLEOTIDE SEQUENCE</scope>
    <source>
        <strain evidence="9">JCM 10664</strain>
    </source>
</reference>
<reference evidence="12" key="3">
    <citation type="journal article" date="2019" name="Int. J. Syst. Evol. Microbiol.">
        <title>The Global Catalogue of Microorganisms (GCM) 10K type strain sequencing project: providing services to taxonomists for standard genome sequencing and annotation.</title>
        <authorList>
            <consortium name="The Broad Institute Genomics Platform"/>
            <consortium name="The Broad Institute Genome Sequencing Center for Infectious Disease"/>
            <person name="Wu L."/>
            <person name="Ma J."/>
        </authorList>
    </citation>
    <scope>NUCLEOTIDE SEQUENCE [LARGE SCALE GENOMIC DNA]</scope>
    <source>
        <strain evidence="12">JCM 10664</strain>
    </source>
</reference>
<dbReference type="Proteomes" id="UP001500220">
    <property type="component" value="Unassembled WGS sequence"/>
</dbReference>
<evidence type="ECO:0000256" key="7">
    <source>
        <dbReference type="SAM" id="Phobius"/>
    </source>
</evidence>